<reference evidence="2 3" key="1">
    <citation type="journal article" date="2018" name="Nat. Ecol. Evol.">
        <title>Pezizomycetes genomes reveal the molecular basis of ectomycorrhizal truffle lifestyle.</title>
        <authorList>
            <person name="Murat C."/>
            <person name="Payen T."/>
            <person name="Noel B."/>
            <person name="Kuo A."/>
            <person name="Morin E."/>
            <person name="Chen J."/>
            <person name="Kohler A."/>
            <person name="Krizsan K."/>
            <person name="Balestrini R."/>
            <person name="Da Silva C."/>
            <person name="Montanini B."/>
            <person name="Hainaut M."/>
            <person name="Levati E."/>
            <person name="Barry K.W."/>
            <person name="Belfiori B."/>
            <person name="Cichocki N."/>
            <person name="Clum A."/>
            <person name="Dockter R.B."/>
            <person name="Fauchery L."/>
            <person name="Guy J."/>
            <person name="Iotti M."/>
            <person name="Le Tacon F."/>
            <person name="Lindquist E.A."/>
            <person name="Lipzen A."/>
            <person name="Malagnac F."/>
            <person name="Mello A."/>
            <person name="Molinier V."/>
            <person name="Miyauchi S."/>
            <person name="Poulain J."/>
            <person name="Riccioni C."/>
            <person name="Rubini A."/>
            <person name="Sitrit Y."/>
            <person name="Splivallo R."/>
            <person name="Traeger S."/>
            <person name="Wang M."/>
            <person name="Zifcakova L."/>
            <person name="Wipf D."/>
            <person name="Zambonelli A."/>
            <person name="Paolocci F."/>
            <person name="Nowrousian M."/>
            <person name="Ottonello S."/>
            <person name="Baldrian P."/>
            <person name="Spatafora J.W."/>
            <person name="Henrissat B."/>
            <person name="Nagy L.G."/>
            <person name="Aury J.M."/>
            <person name="Wincker P."/>
            <person name="Grigoriev I.V."/>
            <person name="Bonfante P."/>
            <person name="Martin F.M."/>
        </authorList>
    </citation>
    <scope>NUCLEOTIDE SEQUENCE [LARGE SCALE GENOMIC DNA]</scope>
    <source>
        <strain evidence="2 3">RN42</strain>
    </source>
</reference>
<feature type="compositionally biased region" description="Basic and acidic residues" evidence="1">
    <location>
        <begin position="91"/>
        <end position="102"/>
    </location>
</feature>
<evidence type="ECO:0000313" key="2">
    <source>
        <dbReference type="EMBL" id="RPA72303.1"/>
    </source>
</evidence>
<keyword evidence="3" id="KW-1185">Reference proteome</keyword>
<evidence type="ECO:0000313" key="3">
    <source>
        <dbReference type="Proteomes" id="UP000275078"/>
    </source>
</evidence>
<dbReference type="EMBL" id="ML119868">
    <property type="protein sequence ID" value="RPA72303.1"/>
    <property type="molecule type" value="Genomic_DNA"/>
</dbReference>
<accession>A0A3N4HDF1</accession>
<evidence type="ECO:0000256" key="1">
    <source>
        <dbReference type="SAM" id="MobiDB-lite"/>
    </source>
</evidence>
<protein>
    <recommendedName>
        <fullName evidence="4">CCHC-type domain-containing protein</fullName>
    </recommendedName>
</protein>
<organism evidence="2 3">
    <name type="scientific">Ascobolus immersus RN42</name>
    <dbReference type="NCBI Taxonomy" id="1160509"/>
    <lineage>
        <taxon>Eukaryota</taxon>
        <taxon>Fungi</taxon>
        <taxon>Dikarya</taxon>
        <taxon>Ascomycota</taxon>
        <taxon>Pezizomycotina</taxon>
        <taxon>Pezizomycetes</taxon>
        <taxon>Pezizales</taxon>
        <taxon>Ascobolaceae</taxon>
        <taxon>Ascobolus</taxon>
    </lineage>
</organism>
<dbReference type="Proteomes" id="UP000275078">
    <property type="component" value="Unassembled WGS sequence"/>
</dbReference>
<gene>
    <name evidence="2" type="ORF">BJ508DRAFT_314874</name>
</gene>
<proteinExistence type="predicted"/>
<dbReference type="AlphaFoldDB" id="A0A3N4HDF1"/>
<evidence type="ECO:0008006" key="4">
    <source>
        <dbReference type="Google" id="ProtNLM"/>
    </source>
</evidence>
<sequence>MNFKSAALIDQFNHDYTTTLRLLQINPSDIFESNQYYQTYMRKIKDNNILQAIQQYSFGKALSLGDTMDYVSQMFALKLAAQPYAPSNSNRSDKREQREKKGQQQVNNITTETTTDINALSSRLHRPTGVPKCFACDALDHIIHDCPLKVQWDQYRSQNRTETSGNA</sequence>
<feature type="region of interest" description="Disordered" evidence="1">
    <location>
        <begin position="84"/>
        <end position="107"/>
    </location>
</feature>
<dbReference type="OrthoDB" id="422005at2759"/>
<name>A0A3N4HDF1_ASCIM</name>